<dbReference type="EMBL" id="FOSR01000026">
    <property type="protein sequence ID" value="SFL29401.1"/>
    <property type="molecule type" value="Genomic_DNA"/>
</dbReference>
<evidence type="ECO:0000313" key="1">
    <source>
        <dbReference type="EMBL" id="SFL29401.1"/>
    </source>
</evidence>
<accession>A0A1I4GJR8</accession>
<gene>
    <name evidence="1" type="ORF">SAMN05192579_1261</name>
</gene>
<proteinExistence type="predicted"/>
<protein>
    <submittedName>
        <fullName evidence="1">Uncharacterized protein</fullName>
    </submittedName>
</protein>
<organism evidence="1 2">
    <name type="scientific">Rhodanobacter glycinis</name>
    <dbReference type="NCBI Taxonomy" id="582702"/>
    <lineage>
        <taxon>Bacteria</taxon>
        <taxon>Pseudomonadati</taxon>
        <taxon>Pseudomonadota</taxon>
        <taxon>Gammaproteobacteria</taxon>
        <taxon>Lysobacterales</taxon>
        <taxon>Rhodanobacteraceae</taxon>
        <taxon>Rhodanobacter</taxon>
    </lineage>
</organism>
<dbReference type="Proteomes" id="UP000198725">
    <property type="component" value="Unassembled WGS sequence"/>
</dbReference>
<keyword evidence="2" id="KW-1185">Reference proteome</keyword>
<reference evidence="2" key="1">
    <citation type="submission" date="2016-10" db="EMBL/GenBank/DDBJ databases">
        <authorList>
            <person name="Varghese N."/>
            <person name="Submissions S."/>
        </authorList>
    </citation>
    <scope>NUCLEOTIDE SEQUENCE [LARGE SCALE GENOMIC DNA]</scope>
    <source>
        <strain evidence="2">MO64</strain>
    </source>
</reference>
<name>A0A1I4GJR8_9GAMM</name>
<evidence type="ECO:0000313" key="2">
    <source>
        <dbReference type="Proteomes" id="UP000198725"/>
    </source>
</evidence>
<dbReference type="AlphaFoldDB" id="A0A1I4GJR8"/>
<sequence>MANNSVNRTQTCYAGSRRLPWALGSFMKRIELPKVMAVRLYLNGAEPKSKAPVDSHTDAVAAIEKNAAEIITAAVLIEDRMVEATAKLLFGSQPLHKERTLFVNEIMSTSDMSYKAKRHAFTSVMEVMGTLGSEDLKALKRKLNNIMHWRNAFAHGNLMHEHNAGYVITYYSGGHKELVLDDELFEHIEQTIRDCLYACNGVIEGLRERT</sequence>